<comment type="caution">
    <text evidence="3">The sequence shown here is derived from an EMBL/GenBank/DDBJ whole genome shotgun (WGS) entry which is preliminary data.</text>
</comment>
<evidence type="ECO:0000259" key="2">
    <source>
        <dbReference type="Pfam" id="PF03732"/>
    </source>
</evidence>
<accession>A0ABQ5BXL0</accession>
<sequence length="419" mass="47423">MRCGAGDNTEPNPLIKRGGGCTSYWLERLQAGSIYTWDDLTTRFLAQFFPPGRTTKLCNDILMFQQHQEKAWATIEKLAQYEDEGWNDPVIPEEGGLNYKNPDIEQLLRVVEYKVDMLMKDAISLIGRSEGVFGMTSNQMHQLPPEPSRQEEFEHIVTNFILDQEERAGVGVRRFGVFKNGVHQMHYDALTRCPIHFGDVIDWEFFAHQNLDQVFFESINTDPFSGPQWANLFRVNEPIYQELVREFFASFEFDASPCRENATLSGLSMAETVKEIRLLMEFWPSIGDGGFNVGNTKVASIRDPKEKELDFQGMIVTKIALSFWLLTNEMRDALSVETLPLVFKKKVANSNGDYHGTLQWGMHLAHDTNSRRVIEAKVKRLGGESPTMGDGGSLKVPNKSQGIGSSSSTMEANNTAQSW</sequence>
<name>A0ABQ5BXL0_9ASTR</name>
<evidence type="ECO:0000256" key="1">
    <source>
        <dbReference type="SAM" id="MobiDB-lite"/>
    </source>
</evidence>
<reference evidence="3" key="2">
    <citation type="submission" date="2022-01" db="EMBL/GenBank/DDBJ databases">
        <authorList>
            <person name="Yamashiro T."/>
            <person name="Shiraishi A."/>
            <person name="Satake H."/>
            <person name="Nakayama K."/>
        </authorList>
    </citation>
    <scope>NUCLEOTIDE SEQUENCE</scope>
</reference>
<feature type="region of interest" description="Disordered" evidence="1">
    <location>
        <begin position="382"/>
        <end position="419"/>
    </location>
</feature>
<dbReference type="EMBL" id="BQNB010013727">
    <property type="protein sequence ID" value="GJT19580.1"/>
    <property type="molecule type" value="Genomic_DNA"/>
</dbReference>
<protein>
    <submittedName>
        <fullName evidence="3">Zinc finger, CCHC-type containing protein</fullName>
    </submittedName>
</protein>
<gene>
    <name evidence="3" type="ORF">Tco_0878286</name>
</gene>
<dbReference type="Pfam" id="PF03732">
    <property type="entry name" value="Retrotrans_gag"/>
    <property type="match status" value="1"/>
</dbReference>
<dbReference type="InterPro" id="IPR005162">
    <property type="entry name" value="Retrotrans_gag_dom"/>
</dbReference>
<reference evidence="3" key="1">
    <citation type="journal article" date="2022" name="Int. J. Mol. Sci.">
        <title>Draft Genome of Tanacetum Coccineum: Genomic Comparison of Closely Related Tanacetum-Family Plants.</title>
        <authorList>
            <person name="Yamashiro T."/>
            <person name="Shiraishi A."/>
            <person name="Nakayama K."/>
            <person name="Satake H."/>
        </authorList>
    </citation>
    <scope>NUCLEOTIDE SEQUENCE</scope>
</reference>
<keyword evidence="4" id="KW-1185">Reference proteome</keyword>
<evidence type="ECO:0000313" key="4">
    <source>
        <dbReference type="Proteomes" id="UP001151760"/>
    </source>
</evidence>
<proteinExistence type="predicted"/>
<dbReference type="Proteomes" id="UP001151760">
    <property type="component" value="Unassembled WGS sequence"/>
</dbReference>
<feature type="compositionally biased region" description="Polar residues" evidence="1">
    <location>
        <begin position="398"/>
        <end position="419"/>
    </location>
</feature>
<feature type="domain" description="Retrotransposon gag" evidence="2">
    <location>
        <begin position="23"/>
        <end position="87"/>
    </location>
</feature>
<evidence type="ECO:0000313" key="3">
    <source>
        <dbReference type="EMBL" id="GJT19580.1"/>
    </source>
</evidence>
<organism evidence="3 4">
    <name type="scientific">Tanacetum coccineum</name>
    <dbReference type="NCBI Taxonomy" id="301880"/>
    <lineage>
        <taxon>Eukaryota</taxon>
        <taxon>Viridiplantae</taxon>
        <taxon>Streptophyta</taxon>
        <taxon>Embryophyta</taxon>
        <taxon>Tracheophyta</taxon>
        <taxon>Spermatophyta</taxon>
        <taxon>Magnoliopsida</taxon>
        <taxon>eudicotyledons</taxon>
        <taxon>Gunneridae</taxon>
        <taxon>Pentapetalae</taxon>
        <taxon>asterids</taxon>
        <taxon>campanulids</taxon>
        <taxon>Asterales</taxon>
        <taxon>Asteraceae</taxon>
        <taxon>Asteroideae</taxon>
        <taxon>Anthemideae</taxon>
        <taxon>Anthemidinae</taxon>
        <taxon>Tanacetum</taxon>
    </lineage>
</organism>